<sequence>MYTHSQTHVHIHVHTRRTHVHIHTCTYSQTHVQLYTCTRTHTPPPIKSCSTSLFTNRIRVLYSRGRQRAQHSLLALLSLRSAIEHSDGSQCQSQIQPELQACSARRPWGTHSALPPHHNFHSP</sequence>
<name>A0ABN9BSN0_9NEOB</name>
<keyword evidence="2" id="KW-1185">Reference proteome</keyword>
<feature type="non-terminal residue" evidence="1">
    <location>
        <position position="123"/>
    </location>
</feature>
<proteinExistence type="predicted"/>
<gene>
    <name evidence="1" type="ORF">SPARVUS_LOCUS3522626</name>
</gene>
<protein>
    <submittedName>
        <fullName evidence="1">Uncharacterized protein</fullName>
    </submittedName>
</protein>
<reference evidence="1" key="1">
    <citation type="submission" date="2023-05" db="EMBL/GenBank/DDBJ databases">
        <authorList>
            <person name="Stuckert A."/>
        </authorList>
    </citation>
    <scope>NUCLEOTIDE SEQUENCE</scope>
</reference>
<evidence type="ECO:0000313" key="1">
    <source>
        <dbReference type="EMBL" id="CAI9550492.1"/>
    </source>
</evidence>
<accession>A0ABN9BSN0</accession>
<organism evidence="1 2">
    <name type="scientific">Staurois parvus</name>
    <dbReference type="NCBI Taxonomy" id="386267"/>
    <lineage>
        <taxon>Eukaryota</taxon>
        <taxon>Metazoa</taxon>
        <taxon>Chordata</taxon>
        <taxon>Craniata</taxon>
        <taxon>Vertebrata</taxon>
        <taxon>Euteleostomi</taxon>
        <taxon>Amphibia</taxon>
        <taxon>Batrachia</taxon>
        <taxon>Anura</taxon>
        <taxon>Neobatrachia</taxon>
        <taxon>Ranoidea</taxon>
        <taxon>Ranidae</taxon>
        <taxon>Staurois</taxon>
    </lineage>
</organism>
<comment type="caution">
    <text evidence="1">The sequence shown here is derived from an EMBL/GenBank/DDBJ whole genome shotgun (WGS) entry which is preliminary data.</text>
</comment>
<dbReference type="Proteomes" id="UP001162483">
    <property type="component" value="Unassembled WGS sequence"/>
</dbReference>
<dbReference type="EMBL" id="CATNWA010005670">
    <property type="protein sequence ID" value="CAI9550492.1"/>
    <property type="molecule type" value="Genomic_DNA"/>
</dbReference>
<evidence type="ECO:0000313" key="2">
    <source>
        <dbReference type="Proteomes" id="UP001162483"/>
    </source>
</evidence>